<keyword evidence="3" id="KW-1185">Reference proteome</keyword>
<dbReference type="Proteomes" id="UP000308489">
    <property type="component" value="Chromosome 1"/>
</dbReference>
<sequence>MGGCGIQGGYNLGFFTLGLDYLGIRDKSIGIEERVANNLDAGDMSVLLILGIALIILINKNKKDTINK</sequence>
<gene>
    <name evidence="2" type="ORF">NCTC503_00315</name>
</gene>
<organism evidence="2 3">
    <name type="scientific">Hathewaya histolytica</name>
    <name type="common">Clostridium histolyticum</name>
    <dbReference type="NCBI Taxonomy" id="1498"/>
    <lineage>
        <taxon>Bacteria</taxon>
        <taxon>Bacillati</taxon>
        <taxon>Bacillota</taxon>
        <taxon>Clostridia</taxon>
        <taxon>Eubacteriales</taxon>
        <taxon>Clostridiaceae</taxon>
        <taxon>Hathewaya</taxon>
    </lineage>
</organism>
<dbReference type="OrthoDB" id="324900at2"/>
<feature type="transmembrane region" description="Helical" evidence="1">
    <location>
        <begin position="41"/>
        <end position="58"/>
    </location>
</feature>
<keyword evidence="1" id="KW-0472">Membrane</keyword>
<name>A0A4V6KBR5_HATHI</name>
<evidence type="ECO:0000256" key="1">
    <source>
        <dbReference type="SAM" id="Phobius"/>
    </source>
</evidence>
<evidence type="ECO:0000313" key="3">
    <source>
        <dbReference type="Proteomes" id="UP000308489"/>
    </source>
</evidence>
<dbReference type="KEGG" id="hhw:NCTC503_00315"/>
<keyword evidence="1" id="KW-1133">Transmembrane helix</keyword>
<dbReference type="AlphaFoldDB" id="A0A4V6KBR5"/>
<dbReference type="RefSeq" id="WP_138209132.1">
    <property type="nucleotide sequence ID" value="NZ_CBCRUQ010000015.1"/>
</dbReference>
<dbReference type="EMBL" id="LR590481">
    <property type="protein sequence ID" value="VTQ83247.1"/>
    <property type="molecule type" value="Genomic_DNA"/>
</dbReference>
<accession>A0A4V6KBR5</accession>
<protein>
    <submittedName>
        <fullName evidence="2">Uncharacterized protein</fullName>
    </submittedName>
</protein>
<evidence type="ECO:0000313" key="2">
    <source>
        <dbReference type="EMBL" id="VTQ83247.1"/>
    </source>
</evidence>
<keyword evidence="1" id="KW-0812">Transmembrane</keyword>
<proteinExistence type="predicted"/>
<reference evidence="2 3" key="1">
    <citation type="submission" date="2019-05" db="EMBL/GenBank/DDBJ databases">
        <authorList>
            <consortium name="Pathogen Informatics"/>
        </authorList>
    </citation>
    <scope>NUCLEOTIDE SEQUENCE [LARGE SCALE GENOMIC DNA]</scope>
    <source>
        <strain evidence="2 3">NCTC503</strain>
    </source>
</reference>